<organism evidence="2 3">
    <name type="scientific">Dibothriocephalus latus</name>
    <name type="common">Fish tapeworm</name>
    <name type="synonym">Diphyllobothrium latum</name>
    <dbReference type="NCBI Taxonomy" id="60516"/>
    <lineage>
        <taxon>Eukaryota</taxon>
        <taxon>Metazoa</taxon>
        <taxon>Spiralia</taxon>
        <taxon>Lophotrochozoa</taxon>
        <taxon>Platyhelminthes</taxon>
        <taxon>Cestoda</taxon>
        <taxon>Eucestoda</taxon>
        <taxon>Diphyllobothriidea</taxon>
        <taxon>Diphyllobothriidae</taxon>
        <taxon>Dibothriocephalus</taxon>
    </lineage>
</organism>
<evidence type="ECO:0000313" key="2">
    <source>
        <dbReference type="EMBL" id="VDN16014.1"/>
    </source>
</evidence>
<sequence length="684" mass="74936">MQIHQDPAKEVGPTSHQVTALTHMVPGMFACPTQFVIRIEIHPRAASGGSERGNRVLPELRRLLENFAVLNRANMFFLIDSQEARAEHSVNTTAAAACVRPQRITFHNRQQLGSSYATNLSTAAGTRRHVSVHDTHSSSSFYSTSSSSQNRTFYMLLKEVTDSTGDCCLFPGLAAKDDQPCSASSSSGVHLIRRESLPANLDFFFSRCWDHPHLQLVTHLPADLFGHTVAHLHIPTGALVLAFSQYLKQNLLLFTNQVKPERELTAFLRERLGCGELLLYNRPRGLGLAKSGIAAVLVSILETDQTGEVRPYKIRSFIEPHEWLHRTLANSTEAFTFDELCALLSHLHFSSDNKTATESKDGSGSLARAQGSHLLTRSAAPPPVEALSGQSIATACASSSFISSYLLSSHSVQMSSYLATVLTPWLDVATDLKTPLVTIKNFSLSSHLSIRFLVSELVSQLNLLVEEANGAFGGVHSTKCPVLSAMMSSPSPRPSADPHARSAAQELVGGQQWTNFSFSSTETGTAESPPLTKIAPGQRREYLIIGRNYSICKFQSTLDVMYHRLRAPTTGQWRPAPPKSREEVRKRFSNVGHPDASSLSMGFVRARPVATCPGRVPLQRQQPLEIQMQVLPERTPTGHAREHSADPIKERQPATGSLHGNSQIVSDPTSAVSTSHGEHYYPFA</sequence>
<reference evidence="2 3" key="1">
    <citation type="submission" date="2018-11" db="EMBL/GenBank/DDBJ databases">
        <authorList>
            <consortium name="Pathogen Informatics"/>
        </authorList>
    </citation>
    <scope>NUCLEOTIDE SEQUENCE [LARGE SCALE GENOMIC DNA]</scope>
</reference>
<proteinExistence type="predicted"/>
<accession>A0A3P7LGT2</accession>
<dbReference type="OrthoDB" id="43547at2759"/>
<evidence type="ECO:0000256" key="1">
    <source>
        <dbReference type="SAM" id="MobiDB-lite"/>
    </source>
</evidence>
<protein>
    <submittedName>
        <fullName evidence="2">Uncharacterized protein</fullName>
    </submittedName>
</protein>
<feature type="compositionally biased region" description="Polar residues" evidence="1">
    <location>
        <begin position="654"/>
        <end position="675"/>
    </location>
</feature>
<feature type="compositionally biased region" description="Basic and acidic residues" evidence="1">
    <location>
        <begin position="639"/>
        <end position="652"/>
    </location>
</feature>
<keyword evidence="3" id="KW-1185">Reference proteome</keyword>
<dbReference type="Proteomes" id="UP000281553">
    <property type="component" value="Unassembled WGS sequence"/>
</dbReference>
<dbReference type="EMBL" id="UYRU01064376">
    <property type="protein sequence ID" value="VDN16014.1"/>
    <property type="molecule type" value="Genomic_DNA"/>
</dbReference>
<dbReference type="AlphaFoldDB" id="A0A3P7LGT2"/>
<dbReference type="PANTHER" id="PTHR14918">
    <property type="entry name" value="KICSTOR COMPLEX PROTEIN SZT2"/>
    <property type="match status" value="1"/>
</dbReference>
<feature type="region of interest" description="Disordered" evidence="1">
    <location>
        <begin position="631"/>
        <end position="684"/>
    </location>
</feature>
<dbReference type="GO" id="GO:0005777">
    <property type="term" value="C:peroxisome"/>
    <property type="evidence" value="ECO:0007669"/>
    <property type="project" value="InterPro"/>
</dbReference>
<dbReference type="InterPro" id="IPR033228">
    <property type="entry name" value="SZT2"/>
</dbReference>
<evidence type="ECO:0000313" key="3">
    <source>
        <dbReference type="Proteomes" id="UP000281553"/>
    </source>
</evidence>
<dbReference type="PANTHER" id="PTHR14918:SF3">
    <property type="entry name" value="KICSTOR COMPLEX PROTEIN SZT2"/>
    <property type="match status" value="1"/>
</dbReference>
<gene>
    <name evidence="2" type="ORF">DILT_LOCUS11845</name>
</gene>
<name>A0A3P7LGT2_DIBLA</name>